<evidence type="ECO:0000313" key="4">
    <source>
        <dbReference type="EMBL" id="MCA6063063.1"/>
    </source>
</evidence>
<dbReference type="Pfam" id="PF03372">
    <property type="entry name" value="Exo_endo_phos"/>
    <property type="match status" value="1"/>
</dbReference>
<dbReference type="GO" id="GO:0004519">
    <property type="term" value="F:endonuclease activity"/>
    <property type="evidence" value="ECO:0007669"/>
    <property type="project" value="UniProtKB-KW"/>
</dbReference>
<protein>
    <submittedName>
        <fullName evidence="4">ExeM/NucH family extracellular endonuclease</fullName>
    </submittedName>
</protein>
<keyword evidence="4" id="KW-0378">Hydrolase</keyword>
<dbReference type="InterPro" id="IPR036691">
    <property type="entry name" value="Endo/exonu/phosph_ase_sf"/>
</dbReference>
<keyword evidence="1" id="KW-0472">Membrane</keyword>
<dbReference type="EMBL" id="JAEDAH010000023">
    <property type="protein sequence ID" value="MCA6063063.1"/>
    <property type="molecule type" value="Genomic_DNA"/>
</dbReference>
<gene>
    <name evidence="4" type="ORF">I9W95_05520</name>
</gene>
<dbReference type="Gene3D" id="3.60.10.10">
    <property type="entry name" value="Endonuclease/exonuclease/phosphatase"/>
    <property type="match status" value="1"/>
</dbReference>
<accession>A0ABS7ZPD2</accession>
<evidence type="ECO:0000313" key="5">
    <source>
        <dbReference type="Proteomes" id="UP000714380"/>
    </source>
</evidence>
<feature type="chain" id="PRO_5046308692" evidence="2">
    <location>
        <begin position="20"/>
        <end position="840"/>
    </location>
</feature>
<evidence type="ECO:0000256" key="2">
    <source>
        <dbReference type="SAM" id="SignalP"/>
    </source>
</evidence>
<feature type="domain" description="Endonuclease/exonuclease/phosphatase" evidence="3">
    <location>
        <begin position="520"/>
        <end position="804"/>
    </location>
</feature>
<keyword evidence="2" id="KW-0732">Signal</keyword>
<organism evidence="4 5">
    <name type="scientific">Thalassolituus marinus</name>
    <dbReference type="NCBI Taxonomy" id="671053"/>
    <lineage>
        <taxon>Bacteria</taxon>
        <taxon>Pseudomonadati</taxon>
        <taxon>Pseudomonadota</taxon>
        <taxon>Gammaproteobacteria</taxon>
        <taxon>Oceanospirillales</taxon>
        <taxon>Oceanospirillaceae</taxon>
        <taxon>Thalassolituus</taxon>
    </lineage>
</organism>
<keyword evidence="1" id="KW-0812">Transmembrane</keyword>
<dbReference type="RefSeq" id="WP_225672684.1">
    <property type="nucleotide sequence ID" value="NZ_JAEDAH010000023.1"/>
</dbReference>
<dbReference type="PANTHER" id="PTHR42834:SF1">
    <property type="entry name" value="ENDONUCLEASE_EXONUCLEASE_PHOSPHATASE FAMILY PROTEIN (AFU_ORTHOLOGUE AFUA_3G09210)"/>
    <property type="match status" value="1"/>
</dbReference>
<keyword evidence="5" id="KW-1185">Reference proteome</keyword>
<dbReference type="CDD" id="cd10283">
    <property type="entry name" value="MnuA_DNase1-like"/>
    <property type="match status" value="1"/>
</dbReference>
<dbReference type="NCBIfam" id="NF033681">
    <property type="entry name" value="ExeM_NucH_DNase"/>
    <property type="match status" value="1"/>
</dbReference>
<keyword evidence="1" id="KW-1133">Transmembrane helix</keyword>
<feature type="signal peptide" evidence="2">
    <location>
        <begin position="1"/>
        <end position="19"/>
    </location>
</feature>
<keyword evidence="4" id="KW-0540">Nuclease</keyword>
<dbReference type="InterPro" id="IPR005135">
    <property type="entry name" value="Endo/exonuclease/phosphatase"/>
</dbReference>
<name>A0ABS7ZPD2_9GAMM</name>
<evidence type="ECO:0000256" key="1">
    <source>
        <dbReference type="SAM" id="Phobius"/>
    </source>
</evidence>
<dbReference type="InterPro" id="IPR047971">
    <property type="entry name" value="ExeM-like"/>
</dbReference>
<reference evidence="4 5" key="1">
    <citation type="submission" date="2020-12" db="EMBL/GenBank/DDBJ databases">
        <title>Novel Thalassolituus-related marine hydrocarbonoclastic bacteria mediated algae-derived hydrocarbons mineralization in twilight zone of the northern South China Sea.</title>
        <authorList>
            <person name="Dong C."/>
        </authorList>
    </citation>
    <scope>NUCLEOTIDE SEQUENCE [LARGE SCALE GENOMIC DNA]</scope>
    <source>
        <strain evidence="4 5">IMCC1826</strain>
    </source>
</reference>
<comment type="caution">
    <text evidence="4">The sequence shown here is derived from an EMBL/GenBank/DDBJ whole genome shotgun (WGS) entry which is preliminary data.</text>
</comment>
<evidence type="ECO:0000259" key="3">
    <source>
        <dbReference type="Pfam" id="PF03372"/>
    </source>
</evidence>
<sequence length="840" mass="89268">MKHWIAMAALSGIGLTAQAELIINEVDADNSSTDTAEFVEIFDGGNGNTSLDGYVLVLFNGSNDLSYQAFDLDGYNTNASGYFVLCGDSANVANCDLDVTPDSNLIQNGADAVALYQAEAKDFPNGSALTTSNLSDALVYGTNDADDSGLLTLLNSNQPQVNDTVTESMQRCANGSGGARNSDSYTQAVPTPGAANACGDEPVEDTLGACGETSQSAFQLISAVQGSISDMAADASPLLGQTVIVEGIVTMDKQGGLLANGESSYQYSGFWIQEENTDTDADASTSEGVFVYHYRDAVNIGDKVRLRGTVAEYSQTTQIKSLTDIVVCSSGNTLPDAVSVNLPVQSLTELEAVEGMRVSNQQNLLVSDLFGTGYGFGNYGQFAVSSALHFQGTEIALPGSSAALAANEERILDTLLIDDGVSASYPEFIPFPDDSGFSADNPMRIGYSVPALEGVMHAYKNNFIVVPQSLVIDPVNPRSPEPQVAADANLIIAGMNVLNYFNGDGQGSGFPTSRGAPSVEAFAMQNDKIVAALVAMDADIIGLMELENDGFGEFSAIQTLVNALNAQQVEGNEYEFVQPGVSQIGTDEITVGLLYRPAVVSLSGETVILDSSNSPLDANGEPLFLDSKNRPSLIQSFIMNDETFTVSVNHLKSKGSACDEENEGADGQGNCNLTRSRAAQALTQFLATRPTGVDSDNLILLGDLNAYSQEDPMQVLYQSGLTNLKYTDKSTEQQPYSYSFSGMLGSLDHALASAEMTDWVLSVDAWHINSVEDSLMDYLTEANGQTYKSIDNYAQPDAYRSSDHDPIVVALKVPRAGGALSVFWLLPFLSLFFIRRGQAV</sequence>
<keyword evidence="4" id="KW-0255">Endonuclease</keyword>
<dbReference type="PANTHER" id="PTHR42834">
    <property type="entry name" value="ENDONUCLEASE/EXONUCLEASE/PHOSPHATASE FAMILY PROTEIN (AFU_ORTHOLOGUE AFUA_3G09210)"/>
    <property type="match status" value="1"/>
</dbReference>
<dbReference type="CDD" id="cd04486">
    <property type="entry name" value="YhcR_OBF_like"/>
    <property type="match status" value="1"/>
</dbReference>
<proteinExistence type="predicted"/>
<feature type="transmembrane region" description="Helical" evidence="1">
    <location>
        <begin position="816"/>
        <end position="834"/>
    </location>
</feature>
<dbReference type="Proteomes" id="UP000714380">
    <property type="component" value="Unassembled WGS sequence"/>
</dbReference>
<dbReference type="SUPFAM" id="SSF56219">
    <property type="entry name" value="DNase I-like"/>
    <property type="match status" value="1"/>
</dbReference>